<name>I6V3A7_9EURY</name>
<feature type="region of interest" description="Disordered" evidence="1">
    <location>
        <begin position="42"/>
        <end position="70"/>
    </location>
</feature>
<feature type="compositionally biased region" description="Basic residues" evidence="1">
    <location>
        <begin position="60"/>
        <end position="70"/>
    </location>
</feature>
<dbReference type="Proteomes" id="UP000006216">
    <property type="component" value="Chromosome"/>
</dbReference>
<protein>
    <submittedName>
        <fullName evidence="2">Ferredoxin-family protein</fullName>
    </submittedName>
</protein>
<feature type="compositionally biased region" description="Basic and acidic residues" evidence="1">
    <location>
        <begin position="42"/>
        <end position="59"/>
    </location>
</feature>
<dbReference type="HOGENOM" id="CLU_2748351_0_0_2"/>
<evidence type="ECO:0000313" key="2">
    <source>
        <dbReference type="EMBL" id="AFN04613.1"/>
    </source>
</evidence>
<dbReference type="EMBL" id="CP003685">
    <property type="protein sequence ID" value="AFN04613.1"/>
    <property type="molecule type" value="Genomic_DNA"/>
</dbReference>
<evidence type="ECO:0000256" key="1">
    <source>
        <dbReference type="SAM" id="MobiDB-lite"/>
    </source>
</evidence>
<dbReference type="KEGG" id="pfi:PFC_08415"/>
<organism evidence="3">
    <name type="scientific">Pyrococcus furiosus COM1</name>
    <dbReference type="NCBI Taxonomy" id="1185654"/>
    <lineage>
        <taxon>Archaea</taxon>
        <taxon>Methanobacteriati</taxon>
        <taxon>Methanobacteriota</taxon>
        <taxon>Thermococci</taxon>
        <taxon>Thermococcales</taxon>
        <taxon>Thermococcaceae</taxon>
        <taxon>Pyrococcus</taxon>
    </lineage>
</organism>
<accession>I6V3A7</accession>
<gene>
    <name evidence="2" type="ORF">PFC_08415</name>
</gene>
<evidence type="ECO:0000313" key="3">
    <source>
        <dbReference type="Proteomes" id="UP000006216"/>
    </source>
</evidence>
<dbReference type="AlphaFoldDB" id="I6V3A7"/>
<sequence length="70" mass="7964">MCGLVCPVPGTITLELVRSEVIREATTKYGFPLISAQVDVGRPESGKLVTEEKEWARKNNERRRSRPHDR</sequence>
<dbReference type="PANTHER" id="PTHR43534">
    <property type="entry name" value="MIND SUPERFAMILY P-LOOP ATPASE CONTAINING AN INSERTED FERREDOXIN DOMAIN"/>
    <property type="match status" value="1"/>
</dbReference>
<dbReference type="PATRIC" id="fig|1185654.4.peg.1712"/>
<reference evidence="2 3" key="1">
    <citation type="journal article" date="2012" name="J. Bacteriol.">
        <title>Genome Sequencing of a Genetically-Tractable Pyrococcus furiosus Strain Reveals a Highly Dynamic Genome.</title>
        <authorList>
            <person name="Bridger S.L."/>
            <person name="Lancaster W.A."/>
            <person name="Poole F.L.II."/>
            <person name="Schut G.J."/>
            <person name="Adams M.W."/>
        </authorList>
    </citation>
    <scope>NUCLEOTIDE SEQUENCE [LARGE SCALE GENOMIC DNA]</scope>
    <source>
        <strain evidence="2 3">COM1</strain>
    </source>
</reference>
<dbReference type="PANTHER" id="PTHR43534:SF1">
    <property type="entry name" value="4FE-4S CLUSTER CONTAINING PARA FAMILY ATPASE PROTEIN"/>
    <property type="match status" value="1"/>
</dbReference>
<proteinExistence type="predicted"/>